<dbReference type="SMART" id="SM00409">
    <property type="entry name" value="IG"/>
    <property type="match status" value="1"/>
</dbReference>
<feature type="signal peptide" evidence="12">
    <location>
        <begin position="1"/>
        <end position="26"/>
    </location>
</feature>
<dbReference type="Gene3D" id="2.60.40.10">
    <property type="entry name" value="Immunoglobulins"/>
    <property type="match status" value="1"/>
</dbReference>
<comment type="subcellular location">
    <subcellularLocation>
        <location evidence="1">Cell membrane</location>
        <topology evidence="1">Single-pass type I membrane protein</topology>
    </subcellularLocation>
</comment>
<dbReference type="InterPro" id="IPR013783">
    <property type="entry name" value="Ig-like_fold"/>
</dbReference>
<keyword evidence="4 12" id="KW-0732">Signal</keyword>
<protein>
    <recommendedName>
        <fullName evidence="13">Ig-like domain-containing protein</fullName>
    </recommendedName>
</protein>
<keyword evidence="5 11" id="KW-1133">Transmembrane helix</keyword>
<dbReference type="InterPro" id="IPR051713">
    <property type="entry name" value="T-cell_Activation_Regulation"/>
</dbReference>
<dbReference type="FunFam" id="2.60.40.10:FF:000142">
    <property type="entry name" value="V-set domain-containing T-cell activation inhibitor 1"/>
    <property type="match status" value="1"/>
</dbReference>
<keyword evidence="15" id="KW-1185">Reference proteome</keyword>
<dbReference type="AlphaFoldDB" id="A0A7J6BS96"/>
<evidence type="ECO:0000256" key="9">
    <source>
        <dbReference type="ARBA" id="ARBA00023180"/>
    </source>
</evidence>
<dbReference type="GO" id="GO:0007166">
    <property type="term" value="P:cell surface receptor signaling pathway"/>
    <property type="evidence" value="ECO:0007669"/>
    <property type="project" value="TreeGrafter"/>
</dbReference>
<dbReference type="Pfam" id="PF07686">
    <property type="entry name" value="V-set"/>
    <property type="match status" value="1"/>
</dbReference>
<reference evidence="14 15" key="1">
    <citation type="submission" date="2020-04" db="EMBL/GenBank/DDBJ databases">
        <title>Chromosome-level genome assembly of a cyprinid fish Onychostoma macrolepis by integration of Nanopore Sequencing, Bionano and Hi-C technology.</title>
        <authorList>
            <person name="Wang D."/>
        </authorList>
    </citation>
    <scope>NUCLEOTIDE SEQUENCE [LARGE SCALE GENOMIC DNA]</scope>
    <source>
        <strain evidence="14">SWU-2019</strain>
        <tissue evidence="14">Muscle</tissue>
    </source>
</reference>
<dbReference type="InterPro" id="IPR007110">
    <property type="entry name" value="Ig-like_dom"/>
</dbReference>
<evidence type="ECO:0000256" key="12">
    <source>
        <dbReference type="SAM" id="SignalP"/>
    </source>
</evidence>
<evidence type="ECO:0000259" key="13">
    <source>
        <dbReference type="PROSITE" id="PS50835"/>
    </source>
</evidence>
<evidence type="ECO:0000256" key="11">
    <source>
        <dbReference type="SAM" id="Phobius"/>
    </source>
</evidence>
<keyword evidence="2" id="KW-1003">Cell membrane</keyword>
<comment type="caution">
    <text evidence="14">The sequence shown here is derived from an EMBL/GenBank/DDBJ whole genome shotgun (WGS) entry which is preliminary data.</text>
</comment>
<feature type="chain" id="PRO_5029503824" description="Ig-like domain-containing protein" evidence="12">
    <location>
        <begin position="27"/>
        <end position="236"/>
    </location>
</feature>
<dbReference type="GO" id="GO:0031295">
    <property type="term" value="P:T cell costimulation"/>
    <property type="evidence" value="ECO:0007669"/>
    <property type="project" value="TreeGrafter"/>
</dbReference>
<dbReference type="GO" id="GO:0042102">
    <property type="term" value="P:positive regulation of T cell proliferation"/>
    <property type="evidence" value="ECO:0007669"/>
    <property type="project" value="TreeGrafter"/>
</dbReference>
<keyword evidence="10" id="KW-0393">Immunoglobulin domain</keyword>
<dbReference type="EMBL" id="JAAMOB010000022">
    <property type="protein sequence ID" value="KAF4097858.1"/>
    <property type="molecule type" value="Genomic_DNA"/>
</dbReference>
<proteinExistence type="predicted"/>
<keyword evidence="6 11" id="KW-0472">Membrane</keyword>
<dbReference type="GO" id="GO:0042130">
    <property type="term" value="P:negative regulation of T cell proliferation"/>
    <property type="evidence" value="ECO:0007669"/>
    <property type="project" value="TreeGrafter"/>
</dbReference>
<dbReference type="GO" id="GO:0009897">
    <property type="term" value="C:external side of plasma membrane"/>
    <property type="evidence" value="ECO:0007669"/>
    <property type="project" value="TreeGrafter"/>
</dbReference>
<evidence type="ECO:0000256" key="4">
    <source>
        <dbReference type="ARBA" id="ARBA00022729"/>
    </source>
</evidence>
<dbReference type="PANTHER" id="PTHR25466:SF14">
    <property type="entry name" value="BUTYROPHILIN SUBFAMILY 2 MEMBER A2-LIKE-RELATED"/>
    <property type="match status" value="1"/>
</dbReference>
<evidence type="ECO:0000256" key="1">
    <source>
        <dbReference type="ARBA" id="ARBA00004251"/>
    </source>
</evidence>
<evidence type="ECO:0000256" key="7">
    <source>
        <dbReference type="ARBA" id="ARBA00023157"/>
    </source>
</evidence>
<evidence type="ECO:0000256" key="6">
    <source>
        <dbReference type="ARBA" id="ARBA00023136"/>
    </source>
</evidence>
<organism evidence="14 15">
    <name type="scientific">Onychostoma macrolepis</name>
    <dbReference type="NCBI Taxonomy" id="369639"/>
    <lineage>
        <taxon>Eukaryota</taxon>
        <taxon>Metazoa</taxon>
        <taxon>Chordata</taxon>
        <taxon>Craniata</taxon>
        <taxon>Vertebrata</taxon>
        <taxon>Euteleostomi</taxon>
        <taxon>Actinopterygii</taxon>
        <taxon>Neopterygii</taxon>
        <taxon>Teleostei</taxon>
        <taxon>Ostariophysi</taxon>
        <taxon>Cypriniformes</taxon>
        <taxon>Cyprinidae</taxon>
        <taxon>Acrossocheilinae</taxon>
        <taxon>Onychostoma</taxon>
    </lineage>
</organism>
<evidence type="ECO:0000313" key="15">
    <source>
        <dbReference type="Proteomes" id="UP000579812"/>
    </source>
</evidence>
<dbReference type="InterPro" id="IPR003599">
    <property type="entry name" value="Ig_sub"/>
</dbReference>
<keyword evidence="7" id="KW-1015">Disulfide bond</keyword>
<evidence type="ECO:0000256" key="5">
    <source>
        <dbReference type="ARBA" id="ARBA00022989"/>
    </source>
</evidence>
<dbReference type="OrthoDB" id="9898017at2759"/>
<dbReference type="SUPFAM" id="SSF48726">
    <property type="entry name" value="Immunoglobulin"/>
    <property type="match status" value="1"/>
</dbReference>
<evidence type="ECO:0000313" key="14">
    <source>
        <dbReference type="EMBL" id="KAF4097858.1"/>
    </source>
</evidence>
<keyword evidence="3 11" id="KW-0812">Transmembrane</keyword>
<keyword evidence="8" id="KW-0675">Receptor</keyword>
<dbReference type="InterPro" id="IPR036179">
    <property type="entry name" value="Ig-like_dom_sf"/>
</dbReference>
<gene>
    <name evidence="14" type="ORF">G5714_021866</name>
</gene>
<evidence type="ECO:0000256" key="8">
    <source>
        <dbReference type="ARBA" id="ARBA00023170"/>
    </source>
</evidence>
<name>A0A7J6BS96_9TELE</name>
<evidence type="ECO:0000256" key="3">
    <source>
        <dbReference type="ARBA" id="ARBA00022692"/>
    </source>
</evidence>
<sequence>MKGSSTHTLICSFICVFAVLIDKVSLQVTVEAVIGGSVVLPCSSAEHDLKLQDIDVFWRHNGSKIVFDIIKGEDSLENQGQWYKNRAETFPEEYVRGNFSIKLSGLTHADAGKYICLITPSDEQETVELIINDFLVAETTTEKGNKSTDQETRPDRVEKSWLWILVVILLTIILGLLFFLIIFRKKKKASCFMSCEHGLGSDAHEVVSPVPCYKSVTADDRDEVADVQLGALTAIT</sequence>
<dbReference type="GO" id="GO:0071222">
    <property type="term" value="P:cellular response to lipopolysaccharide"/>
    <property type="evidence" value="ECO:0007669"/>
    <property type="project" value="TreeGrafter"/>
</dbReference>
<dbReference type="Proteomes" id="UP000579812">
    <property type="component" value="Unassembled WGS sequence"/>
</dbReference>
<dbReference type="GO" id="GO:0006955">
    <property type="term" value="P:immune response"/>
    <property type="evidence" value="ECO:0007669"/>
    <property type="project" value="TreeGrafter"/>
</dbReference>
<dbReference type="PANTHER" id="PTHR25466">
    <property type="entry name" value="T-LYMPHOCYTE ACTIVATION ANTIGEN"/>
    <property type="match status" value="1"/>
</dbReference>
<feature type="transmembrane region" description="Helical" evidence="11">
    <location>
        <begin position="161"/>
        <end position="183"/>
    </location>
</feature>
<feature type="domain" description="Ig-like" evidence="13">
    <location>
        <begin position="35"/>
        <end position="128"/>
    </location>
</feature>
<evidence type="ECO:0000256" key="10">
    <source>
        <dbReference type="ARBA" id="ARBA00023319"/>
    </source>
</evidence>
<dbReference type="PROSITE" id="PS50835">
    <property type="entry name" value="IG_LIKE"/>
    <property type="match status" value="1"/>
</dbReference>
<evidence type="ECO:0000256" key="2">
    <source>
        <dbReference type="ARBA" id="ARBA00022475"/>
    </source>
</evidence>
<dbReference type="InterPro" id="IPR013106">
    <property type="entry name" value="Ig_V-set"/>
</dbReference>
<accession>A0A7J6BS96</accession>
<keyword evidence="9" id="KW-0325">Glycoprotein</keyword>